<dbReference type="Pfam" id="PF03963">
    <property type="entry name" value="FlgD"/>
    <property type="match status" value="1"/>
</dbReference>
<evidence type="ECO:0000313" key="7">
    <source>
        <dbReference type="Proteomes" id="UP000221168"/>
    </source>
</evidence>
<comment type="similarity">
    <text evidence="1">Belongs to the FlgD family.</text>
</comment>
<keyword evidence="7" id="KW-1185">Reference proteome</keyword>
<dbReference type="NCBIfam" id="NF004670">
    <property type="entry name" value="PRK06009.1"/>
    <property type="match status" value="1"/>
</dbReference>
<reference evidence="6 7" key="1">
    <citation type="submission" date="2017-10" db="EMBL/GenBank/DDBJ databases">
        <title>Sedimentibacterium mangrovi gen. nov., sp. nov., a novel member of family Phyllobacteriacea isolated from mangrove sediment.</title>
        <authorList>
            <person name="Liao H."/>
            <person name="Tian Y."/>
        </authorList>
    </citation>
    <scope>NUCLEOTIDE SEQUENCE [LARGE SCALE GENOMIC DNA]</scope>
    <source>
        <strain evidence="6 7">X9-2-2</strain>
    </source>
</reference>
<accession>A0A2G1QKI4</accession>
<evidence type="ECO:0000256" key="2">
    <source>
        <dbReference type="ARBA" id="ARBA00016013"/>
    </source>
</evidence>
<keyword evidence="6" id="KW-0966">Cell projection</keyword>
<dbReference type="RefSeq" id="WP_099307734.1">
    <property type="nucleotide sequence ID" value="NZ_PDVP01000013.1"/>
</dbReference>
<keyword evidence="3" id="KW-1005">Bacterial flagellum biogenesis</keyword>
<evidence type="ECO:0000313" key="6">
    <source>
        <dbReference type="EMBL" id="PHP65708.1"/>
    </source>
</evidence>
<protein>
    <recommendedName>
        <fullName evidence="2">Basal-body rod modification protein FlgD</fullName>
    </recommendedName>
</protein>
<comment type="function">
    <text evidence="4">Required for flagellar hook formation. May act as a scaffolding protein.</text>
</comment>
<evidence type="ECO:0000256" key="1">
    <source>
        <dbReference type="ARBA" id="ARBA00010577"/>
    </source>
</evidence>
<dbReference type="GO" id="GO:0044781">
    <property type="term" value="P:bacterial-type flagellum organization"/>
    <property type="evidence" value="ECO:0007669"/>
    <property type="project" value="UniProtKB-KW"/>
</dbReference>
<evidence type="ECO:0000256" key="4">
    <source>
        <dbReference type="ARBA" id="ARBA00024746"/>
    </source>
</evidence>
<comment type="caution">
    <text evidence="6">The sequence shown here is derived from an EMBL/GenBank/DDBJ whole genome shotgun (WGS) entry which is preliminary data.</text>
</comment>
<dbReference type="InterPro" id="IPR005648">
    <property type="entry name" value="FlgD"/>
</dbReference>
<dbReference type="EMBL" id="PDVP01000013">
    <property type="protein sequence ID" value="PHP65708.1"/>
    <property type="molecule type" value="Genomic_DNA"/>
</dbReference>
<organism evidence="6 7">
    <name type="scientific">Zhengella mangrovi</name>
    <dbReference type="NCBI Taxonomy" id="1982044"/>
    <lineage>
        <taxon>Bacteria</taxon>
        <taxon>Pseudomonadati</taxon>
        <taxon>Pseudomonadota</taxon>
        <taxon>Alphaproteobacteria</taxon>
        <taxon>Hyphomicrobiales</taxon>
        <taxon>Notoacmeibacteraceae</taxon>
        <taxon>Zhengella</taxon>
    </lineage>
</organism>
<dbReference type="OrthoDB" id="9785233at2"/>
<evidence type="ECO:0000256" key="3">
    <source>
        <dbReference type="ARBA" id="ARBA00022795"/>
    </source>
</evidence>
<proteinExistence type="inferred from homology"/>
<feature type="region of interest" description="Disordered" evidence="5">
    <location>
        <begin position="1"/>
        <end position="21"/>
    </location>
</feature>
<dbReference type="AlphaFoldDB" id="A0A2G1QKI4"/>
<evidence type="ECO:0000256" key="5">
    <source>
        <dbReference type="SAM" id="MobiDB-lite"/>
    </source>
</evidence>
<dbReference type="Proteomes" id="UP000221168">
    <property type="component" value="Unassembled WGS sequence"/>
</dbReference>
<sequence>MTPVSATTAAATPSAPASQASTSNMLNYDTFLQILVTEMQNQDPTEPMDASQYVSQLASFSNVEQNIQTNNKLDILLAASVVSQAGSVIGHTITSADGNVTGVVSEVRIGSSGLIAILEDGTEVPVTVGTVISE</sequence>
<gene>
    <name evidence="6" type="primary">flgD</name>
    <name evidence="6" type="ORF">CSC94_17830</name>
</gene>
<name>A0A2G1QKI4_9HYPH</name>
<keyword evidence="6" id="KW-0282">Flagellum</keyword>
<keyword evidence="6" id="KW-0969">Cilium</keyword>